<dbReference type="Proteomes" id="UP001295684">
    <property type="component" value="Unassembled WGS sequence"/>
</dbReference>
<dbReference type="AlphaFoldDB" id="A0AAD1XP15"/>
<keyword evidence="3" id="KW-1185">Reference proteome</keyword>
<gene>
    <name evidence="2" type="ORF">ECRASSUSDP1_LOCUS17808</name>
</gene>
<sequence length="267" mass="30323">MDNTRTKVYETRDDYKSSPETFLTGDELIDYNRYLKIKTALITWNLSAASASFFIFFICVWRIMSGIRRPWLLQYALPEGVIYNSVYSIESSYFPKSLGYVELLYIITPIYSTILYACNAFTIVVSISLRNYHYLRATKSISAVMSVPCMILIVMSCNSLITLAEDYLIRCLEENKITQDQMHQGSSVVSVIIISITIAVILAVLLNTFVNYFASAGLEKKMKNYCEQNLEHEAFIPLPLFSTPETLTSCSDNSIEIGEDSVKVNKV</sequence>
<keyword evidence="1" id="KW-0472">Membrane</keyword>
<comment type="caution">
    <text evidence="2">The sequence shown here is derived from an EMBL/GenBank/DDBJ whole genome shotgun (WGS) entry which is preliminary data.</text>
</comment>
<feature type="transmembrane region" description="Helical" evidence="1">
    <location>
        <begin position="41"/>
        <end position="64"/>
    </location>
</feature>
<keyword evidence="1" id="KW-0812">Transmembrane</keyword>
<protein>
    <submittedName>
        <fullName evidence="2">Uncharacterized protein</fullName>
    </submittedName>
</protein>
<proteinExistence type="predicted"/>
<evidence type="ECO:0000313" key="3">
    <source>
        <dbReference type="Proteomes" id="UP001295684"/>
    </source>
</evidence>
<feature type="transmembrane region" description="Helical" evidence="1">
    <location>
        <begin position="141"/>
        <end position="161"/>
    </location>
</feature>
<name>A0AAD1XP15_EUPCR</name>
<accession>A0AAD1XP15</accession>
<feature type="transmembrane region" description="Helical" evidence="1">
    <location>
        <begin position="103"/>
        <end position="129"/>
    </location>
</feature>
<feature type="transmembrane region" description="Helical" evidence="1">
    <location>
        <begin position="188"/>
        <end position="214"/>
    </location>
</feature>
<dbReference type="EMBL" id="CAMPGE010017998">
    <property type="protein sequence ID" value="CAI2376438.1"/>
    <property type="molecule type" value="Genomic_DNA"/>
</dbReference>
<keyword evidence="1" id="KW-1133">Transmembrane helix</keyword>
<reference evidence="2" key="1">
    <citation type="submission" date="2023-07" db="EMBL/GenBank/DDBJ databases">
        <authorList>
            <consortium name="AG Swart"/>
            <person name="Singh M."/>
            <person name="Singh A."/>
            <person name="Seah K."/>
            <person name="Emmerich C."/>
        </authorList>
    </citation>
    <scope>NUCLEOTIDE SEQUENCE</scope>
    <source>
        <strain evidence="2">DP1</strain>
    </source>
</reference>
<organism evidence="2 3">
    <name type="scientific">Euplotes crassus</name>
    <dbReference type="NCBI Taxonomy" id="5936"/>
    <lineage>
        <taxon>Eukaryota</taxon>
        <taxon>Sar</taxon>
        <taxon>Alveolata</taxon>
        <taxon>Ciliophora</taxon>
        <taxon>Intramacronucleata</taxon>
        <taxon>Spirotrichea</taxon>
        <taxon>Hypotrichia</taxon>
        <taxon>Euplotida</taxon>
        <taxon>Euplotidae</taxon>
        <taxon>Moneuplotes</taxon>
    </lineage>
</organism>
<evidence type="ECO:0000313" key="2">
    <source>
        <dbReference type="EMBL" id="CAI2376438.1"/>
    </source>
</evidence>
<evidence type="ECO:0000256" key="1">
    <source>
        <dbReference type="SAM" id="Phobius"/>
    </source>
</evidence>